<dbReference type="STRING" id="574651.SAMN04487968_10413"/>
<dbReference type="Gene3D" id="3.40.50.300">
    <property type="entry name" value="P-loop containing nucleotide triphosphate hydrolases"/>
    <property type="match status" value="1"/>
</dbReference>
<dbReference type="SUPFAM" id="SSF52540">
    <property type="entry name" value="P-loop containing nucleoside triphosphate hydrolases"/>
    <property type="match status" value="1"/>
</dbReference>
<evidence type="ECO:0000313" key="8">
    <source>
        <dbReference type="EMBL" id="SFC13184.1"/>
    </source>
</evidence>
<accession>A0A1I1GNI3</accession>
<dbReference type="InterPro" id="IPR005158">
    <property type="entry name" value="BTAD"/>
</dbReference>
<dbReference type="SMART" id="SM00862">
    <property type="entry name" value="Trans_reg_C"/>
    <property type="match status" value="1"/>
</dbReference>
<evidence type="ECO:0000256" key="2">
    <source>
        <dbReference type="ARBA" id="ARBA00023015"/>
    </source>
</evidence>
<dbReference type="SMART" id="SM01043">
    <property type="entry name" value="BTAD"/>
    <property type="match status" value="1"/>
</dbReference>
<dbReference type="PANTHER" id="PTHR35807">
    <property type="entry name" value="TRANSCRIPTIONAL REGULATOR REDD-RELATED"/>
    <property type="match status" value="1"/>
</dbReference>
<dbReference type="InterPro" id="IPR051677">
    <property type="entry name" value="AfsR-DnrI-RedD_regulator"/>
</dbReference>
<dbReference type="InterPro" id="IPR036388">
    <property type="entry name" value="WH-like_DNA-bd_sf"/>
</dbReference>
<keyword evidence="9" id="KW-1185">Reference proteome</keyword>
<dbReference type="SUPFAM" id="SSF46894">
    <property type="entry name" value="C-terminal effector domain of the bipartite response regulators"/>
    <property type="match status" value="1"/>
</dbReference>
<dbReference type="Pfam" id="PF03704">
    <property type="entry name" value="BTAD"/>
    <property type="match status" value="1"/>
</dbReference>
<dbReference type="PROSITE" id="PS51755">
    <property type="entry name" value="OMPR_PHOB"/>
    <property type="match status" value="1"/>
</dbReference>
<organism evidence="8 9">
    <name type="scientific">Nocardioides terrae</name>
    <dbReference type="NCBI Taxonomy" id="574651"/>
    <lineage>
        <taxon>Bacteria</taxon>
        <taxon>Bacillati</taxon>
        <taxon>Actinomycetota</taxon>
        <taxon>Actinomycetes</taxon>
        <taxon>Propionibacteriales</taxon>
        <taxon>Nocardioidaceae</taxon>
        <taxon>Nocardioides</taxon>
    </lineage>
</organism>
<evidence type="ECO:0000313" key="9">
    <source>
        <dbReference type="Proteomes" id="UP000198832"/>
    </source>
</evidence>
<gene>
    <name evidence="8" type="ORF">SAMN04487968_10413</name>
</gene>
<dbReference type="SUPFAM" id="SSF48452">
    <property type="entry name" value="TPR-like"/>
    <property type="match status" value="1"/>
</dbReference>
<dbReference type="CDD" id="cd15831">
    <property type="entry name" value="BTAD"/>
    <property type="match status" value="1"/>
</dbReference>
<dbReference type="InterPro" id="IPR027417">
    <property type="entry name" value="P-loop_NTPase"/>
</dbReference>
<dbReference type="InterPro" id="IPR011990">
    <property type="entry name" value="TPR-like_helical_dom_sf"/>
</dbReference>
<keyword evidence="2" id="KW-0805">Transcription regulation</keyword>
<dbReference type="InterPro" id="IPR001867">
    <property type="entry name" value="OmpR/PhoB-type_DNA-bd"/>
</dbReference>
<dbReference type="AlphaFoldDB" id="A0A1I1GNI3"/>
<feature type="compositionally biased region" description="Low complexity" evidence="6">
    <location>
        <begin position="287"/>
        <end position="302"/>
    </location>
</feature>
<comment type="similarity">
    <text evidence="1">Belongs to the AfsR/DnrI/RedD regulatory family.</text>
</comment>
<protein>
    <submittedName>
        <fullName evidence="8">Transcriptional regulatory protein, C terminal</fullName>
    </submittedName>
</protein>
<proteinExistence type="inferred from homology"/>
<evidence type="ECO:0000256" key="4">
    <source>
        <dbReference type="ARBA" id="ARBA00023163"/>
    </source>
</evidence>
<name>A0A1I1GNI3_9ACTN</name>
<keyword evidence="3 5" id="KW-0238">DNA-binding</keyword>
<dbReference type="GO" id="GO:0003677">
    <property type="term" value="F:DNA binding"/>
    <property type="evidence" value="ECO:0007669"/>
    <property type="project" value="UniProtKB-UniRule"/>
</dbReference>
<sequence>MLRMEVDVLGPVEARLGDRLLDLGTPKQRAVLAVLALERGRPVSVDAIIDVLWGEDPPPGVIATLQAYVSGLRRALEPDRERRTPASVLVTVAPGYSLHVAADTLDAGRFERIVTEEDRRLQDVPALAGVDLEGALARLDGALALWRGTPYADLADAPAAAAERTRLEELRLVALERRASVSLALGRHATLTGELEALTATYPLRERLWAMRAVALFRCGRQAEALDTITQVRTLLDDELGLEPSRELRDLQTALLRQDEALLWRPPPVVDGVPAARAGGAGGLETPAAHAPRPAQDAPRAPESLAPWRLVGRGRELEMLTGALSRAASGVPTFAVLTGDAGIGKTRLAGEIVERARALGARVLTGRGSQDDGAPPLWPWSTVLESLGEPLPEPPDERDDDGSQFRVWEQITRSVRRAATARPTVLWLDDLHWADSSSLRVLRLLVETAEAERLLLLSTWRPDSSPMLADLAETLARRHATRLELGGLSAEESAEVFAEVGGPPPSQSQAEAIRSRTSGNPFFLVEYARLAGSHGDIERLLEESPPTAVQEVVARRLARLPEQTVRALRTGAVIGQRFDTATLARATGLDEDDLLDLIDPAQAAGLVTEEGVDRFGFGHALVREVLYAGLPASRRAREHARIAAAMDEVTDRDTERAMHWLAAGPAYAAKARQACLDAAVVARRRQAREDRAVLLESALGLMGTNPPATEEERYDTLMQLADAYRWLVRWDDLAATVLKAVDVARRLRDPVRLARAAASLTEGALWEPESHGDYTRPVIEALRESLDLLPSDDSELRCRVLVALAMELYEEAPYDERRALVDEALAMARRVGDDELLLHTLLVATPALWKPSTMADRLALATEAADLADRTGNRIALVSASAQRAIALNELGRRAESDAARAVARGPADELRLHYPRMVVESLGIPWLGLGGHIEQARKVADLIAELGSRVSLPGSNALVVGCGISILVWSGDYDAAARTVMELPSALPVESSVAALLCRAGEVDEARAYRERHPFALDADDWFSLLNWSHAAEAAAYLGDAHLGSAMYDRLLPYAGLNSCAGSGNTTGPVDRYLALAAFAAGDLVAATAHAREADRLSREWHIPVLLKLLDDQRHLFGF</sequence>
<dbReference type="EMBL" id="FOLB01000004">
    <property type="protein sequence ID" value="SFC13184.1"/>
    <property type="molecule type" value="Genomic_DNA"/>
</dbReference>
<dbReference type="Gene3D" id="1.10.10.10">
    <property type="entry name" value="Winged helix-like DNA-binding domain superfamily/Winged helix DNA-binding domain"/>
    <property type="match status" value="1"/>
</dbReference>
<feature type="domain" description="OmpR/PhoB-type" evidence="7">
    <location>
        <begin position="1"/>
        <end position="100"/>
    </location>
</feature>
<evidence type="ECO:0000256" key="5">
    <source>
        <dbReference type="PROSITE-ProRule" id="PRU01091"/>
    </source>
</evidence>
<evidence type="ECO:0000259" key="7">
    <source>
        <dbReference type="PROSITE" id="PS51755"/>
    </source>
</evidence>
<dbReference type="InterPro" id="IPR041664">
    <property type="entry name" value="AAA_16"/>
</dbReference>
<evidence type="ECO:0000256" key="6">
    <source>
        <dbReference type="SAM" id="MobiDB-lite"/>
    </source>
</evidence>
<evidence type="ECO:0000256" key="1">
    <source>
        <dbReference type="ARBA" id="ARBA00005820"/>
    </source>
</evidence>
<feature type="DNA-binding region" description="OmpR/PhoB-type" evidence="5">
    <location>
        <begin position="1"/>
        <end position="100"/>
    </location>
</feature>
<dbReference type="GO" id="GO:0000160">
    <property type="term" value="P:phosphorelay signal transduction system"/>
    <property type="evidence" value="ECO:0007669"/>
    <property type="project" value="InterPro"/>
</dbReference>
<feature type="region of interest" description="Disordered" evidence="6">
    <location>
        <begin position="275"/>
        <end position="302"/>
    </location>
</feature>
<dbReference type="Proteomes" id="UP000198832">
    <property type="component" value="Unassembled WGS sequence"/>
</dbReference>
<evidence type="ECO:0000256" key="3">
    <source>
        <dbReference type="ARBA" id="ARBA00023125"/>
    </source>
</evidence>
<reference evidence="8 9" key="1">
    <citation type="submission" date="2016-10" db="EMBL/GenBank/DDBJ databases">
        <authorList>
            <person name="de Groot N.N."/>
        </authorList>
    </citation>
    <scope>NUCLEOTIDE SEQUENCE [LARGE SCALE GENOMIC DNA]</scope>
    <source>
        <strain evidence="8 9">CGMCC 1.7056</strain>
    </source>
</reference>
<dbReference type="Pfam" id="PF00486">
    <property type="entry name" value="Trans_reg_C"/>
    <property type="match status" value="1"/>
</dbReference>
<keyword evidence="4" id="KW-0804">Transcription</keyword>
<dbReference type="InterPro" id="IPR016032">
    <property type="entry name" value="Sig_transdc_resp-reg_C-effctor"/>
</dbReference>
<dbReference type="Gene3D" id="1.25.40.10">
    <property type="entry name" value="Tetratricopeptide repeat domain"/>
    <property type="match status" value="1"/>
</dbReference>
<dbReference type="GO" id="GO:0006355">
    <property type="term" value="P:regulation of DNA-templated transcription"/>
    <property type="evidence" value="ECO:0007669"/>
    <property type="project" value="InterPro"/>
</dbReference>
<dbReference type="PANTHER" id="PTHR35807:SF1">
    <property type="entry name" value="TRANSCRIPTIONAL REGULATOR REDD"/>
    <property type="match status" value="1"/>
</dbReference>
<dbReference type="Pfam" id="PF13191">
    <property type="entry name" value="AAA_16"/>
    <property type="match status" value="1"/>
</dbReference>